<dbReference type="EMBL" id="CADEAL010000716">
    <property type="protein sequence ID" value="CAB1424257.1"/>
    <property type="molecule type" value="Genomic_DNA"/>
</dbReference>
<gene>
    <name evidence="1" type="ORF">PLEPLA_LOCUS12179</name>
</gene>
<proteinExistence type="predicted"/>
<keyword evidence="2" id="KW-1185">Reference proteome</keyword>
<sequence>MERVSSFKFLDVYISDDLTWSLNTTQLVKNTTAMGRKRLQRVVKTAERTPPTPNTDCSHICPLVEGLHKNTQILHFARSRPCTRLLSEKGTYSPDVVQ</sequence>
<name>A0A9N7U5A2_PLEPL</name>
<comment type="caution">
    <text evidence="1">The sequence shown here is derived from an EMBL/GenBank/DDBJ whole genome shotgun (WGS) entry which is preliminary data.</text>
</comment>
<reference evidence="1" key="1">
    <citation type="submission" date="2020-03" db="EMBL/GenBank/DDBJ databases">
        <authorList>
            <person name="Weist P."/>
        </authorList>
    </citation>
    <scope>NUCLEOTIDE SEQUENCE</scope>
</reference>
<dbReference type="Proteomes" id="UP001153269">
    <property type="component" value="Unassembled WGS sequence"/>
</dbReference>
<organism evidence="1 2">
    <name type="scientific">Pleuronectes platessa</name>
    <name type="common">European plaice</name>
    <dbReference type="NCBI Taxonomy" id="8262"/>
    <lineage>
        <taxon>Eukaryota</taxon>
        <taxon>Metazoa</taxon>
        <taxon>Chordata</taxon>
        <taxon>Craniata</taxon>
        <taxon>Vertebrata</taxon>
        <taxon>Euteleostomi</taxon>
        <taxon>Actinopterygii</taxon>
        <taxon>Neopterygii</taxon>
        <taxon>Teleostei</taxon>
        <taxon>Neoteleostei</taxon>
        <taxon>Acanthomorphata</taxon>
        <taxon>Carangaria</taxon>
        <taxon>Pleuronectiformes</taxon>
        <taxon>Pleuronectoidei</taxon>
        <taxon>Pleuronectidae</taxon>
        <taxon>Pleuronectes</taxon>
    </lineage>
</organism>
<accession>A0A9N7U5A2</accession>
<evidence type="ECO:0000313" key="2">
    <source>
        <dbReference type="Proteomes" id="UP001153269"/>
    </source>
</evidence>
<evidence type="ECO:0000313" key="1">
    <source>
        <dbReference type="EMBL" id="CAB1424257.1"/>
    </source>
</evidence>
<protein>
    <submittedName>
        <fullName evidence="1">Uncharacterized protein</fullName>
    </submittedName>
</protein>
<dbReference type="AlphaFoldDB" id="A0A9N7U5A2"/>